<dbReference type="InterPro" id="IPR049712">
    <property type="entry name" value="Poly_export"/>
</dbReference>
<dbReference type="GO" id="GO:0015159">
    <property type="term" value="F:polysaccharide transmembrane transporter activity"/>
    <property type="evidence" value="ECO:0007669"/>
    <property type="project" value="InterPro"/>
</dbReference>
<dbReference type="OrthoDB" id="7198507at2"/>
<accession>A0A2V4MJK3</accession>
<dbReference type="Pfam" id="PF02563">
    <property type="entry name" value="Poly_export"/>
    <property type="match status" value="1"/>
</dbReference>
<dbReference type="EMBL" id="QFVT01000010">
    <property type="protein sequence ID" value="PYC46785.1"/>
    <property type="molecule type" value="Genomic_DNA"/>
</dbReference>
<dbReference type="Gene3D" id="3.10.560.10">
    <property type="entry name" value="Outer membrane lipoprotein wza domain like"/>
    <property type="match status" value="2"/>
</dbReference>
<dbReference type="PANTHER" id="PTHR33619">
    <property type="entry name" value="POLYSACCHARIDE EXPORT PROTEIN GFCE-RELATED"/>
    <property type="match status" value="1"/>
</dbReference>
<evidence type="ECO:0000256" key="1">
    <source>
        <dbReference type="ARBA" id="ARBA00022729"/>
    </source>
</evidence>
<comment type="caution">
    <text evidence="3">The sequence shown here is derived from an EMBL/GenBank/DDBJ whole genome shotgun (WGS) entry which is preliminary data.</text>
</comment>
<keyword evidence="4" id="KW-1185">Reference proteome</keyword>
<dbReference type="PANTHER" id="PTHR33619:SF3">
    <property type="entry name" value="POLYSACCHARIDE EXPORT PROTEIN GFCE-RELATED"/>
    <property type="match status" value="1"/>
</dbReference>
<proteinExistence type="predicted"/>
<keyword evidence="1" id="KW-0732">Signal</keyword>
<dbReference type="AlphaFoldDB" id="A0A2V4MJK3"/>
<protein>
    <submittedName>
        <fullName evidence="3">Sugar ABC transporter substrate-binding protein</fullName>
    </submittedName>
</protein>
<evidence type="ECO:0000259" key="2">
    <source>
        <dbReference type="Pfam" id="PF02563"/>
    </source>
</evidence>
<dbReference type="Gene3D" id="3.30.1950.10">
    <property type="entry name" value="wza like domain"/>
    <property type="match status" value="1"/>
</dbReference>
<dbReference type="InterPro" id="IPR003715">
    <property type="entry name" value="Poly_export_N"/>
</dbReference>
<organism evidence="3 4">
    <name type="scientific">Litorivita pollutaquae</name>
    <dbReference type="NCBI Taxonomy" id="2200892"/>
    <lineage>
        <taxon>Bacteria</taxon>
        <taxon>Pseudomonadati</taxon>
        <taxon>Pseudomonadota</taxon>
        <taxon>Alphaproteobacteria</taxon>
        <taxon>Rhodobacterales</taxon>
        <taxon>Paracoccaceae</taxon>
        <taxon>Litorivita</taxon>
    </lineage>
</organism>
<sequence>MGRLACCQSARKNEARRGRNIRSRRPEAVNTHSKKWARGIALLAALAVVSSCGLPRVGPNKREIYAGSVQNQGDAFIVAVNDRVTRATAFTPALGFSDAFLNASQIGSDTIRPGDTLGLTVWENVDDGLLVGEGQNSAVLEEVQVDGAGFIFVPYAGRIRAAGNTPEAIRRIISTKLEGQTPSPQVQVRRLAGDGSTVNLVGAVGGQGVYAIERPTRTLSAMLARAGGITIEPETAQITVIRGKERGEIWLQDLYEHPENDIALRGGDRILVEADTRAFTALGATSGQARVTFETQTLSALEAIAQVGGLVPTAADPTGVFVLRNEPAEIANMVMGRTDLVGAQRLVYVLDLTKPNGMFMARDFVIRDDDTLYVTEAPFTQWNKTIGAITGSLTPINSINSLAGN</sequence>
<name>A0A2V4MJK3_9RHOB</name>
<reference evidence="3 4" key="1">
    <citation type="submission" date="2018-05" db="EMBL/GenBank/DDBJ databases">
        <title>Oceanovita maritima gen. nov., sp. nov., a marine bacterium in the family Rhodobacteraceae isolated from surface seawater of Lundu port Xiamen, China.</title>
        <authorList>
            <person name="Hetharua B.H."/>
            <person name="Min D."/>
            <person name="Liao H."/>
            <person name="Tian Y."/>
        </authorList>
    </citation>
    <scope>NUCLEOTIDE SEQUENCE [LARGE SCALE GENOMIC DNA]</scope>
    <source>
        <strain evidence="3 4">FSX-11</strain>
    </source>
</reference>
<dbReference type="Proteomes" id="UP000248012">
    <property type="component" value="Unassembled WGS sequence"/>
</dbReference>
<feature type="domain" description="Polysaccharide export protein N-terminal" evidence="2">
    <location>
        <begin position="110"/>
        <end position="189"/>
    </location>
</feature>
<gene>
    <name evidence="3" type="ORF">DI396_13820</name>
</gene>
<evidence type="ECO:0000313" key="3">
    <source>
        <dbReference type="EMBL" id="PYC46785.1"/>
    </source>
</evidence>
<evidence type="ECO:0000313" key="4">
    <source>
        <dbReference type="Proteomes" id="UP000248012"/>
    </source>
</evidence>